<dbReference type="PANTHER" id="PTHR43126">
    <property type="entry name" value="D-ALANYL-D-ALANINE DIPEPTIDASE"/>
    <property type="match status" value="1"/>
</dbReference>
<sequence length="250" mass="29045">MNKWIVLIVLGCLISCKEEKKTSVKEQNMITEAIEKIILVGQKIAKKTTREAEVIQVRENRRNRLLHLDDEAFVAIRELSDGFVYDIKYATPDNFLKKAVYSCGECYIRGVVAKALIAANMDFNKQGYRIKFYDCYRPLSVQKKMWKIFPNPGYVANPKGGSVHNRGAAVDISLEYMSGKPVDMGSPYDHFGKESRHSYTGFSDRILKNRKILRQGMEKHGFETIRSEWWHYNYPPKHRFKVADFQWSCN</sequence>
<evidence type="ECO:0000256" key="5">
    <source>
        <dbReference type="ARBA" id="ARBA00022833"/>
    </source>
</evidence>
<dbReference type="PANTHER" id="PTHR43126:SF1">
    <property type="entry name" value="D-ALANYL-D-ALANINE DIPEPTIDASE"/>
    <property type="match status" value="1"/>
</dbReference>
<evidence type="ECO:0000256" key="8">
    <source>
        <dbReference type="ARBA" id="ARBA00023316"/>
    </source>
</evidence>
<reference evidence="11" key="1">
    <citation type="journal article" date="2019" name="Int. J. Syst. Evol. Microbiol.">
        <title>The Global Catalogue of Microorganisms (GCM) 10K type strain sequencing project: providing services to taxonomists for standard genome sequencing and annotation.</title>
        <authorList>
            <consortium name="The Broad Institute Genomics Platform"/>
            <consortium name="The Broad Institute Genome Sequencing Center for Infectious Disease"/>
            <person name="Wu L."/>
            <person name="Ma J."/>
        </authorList>
    </citation>
    <scope>NUCLEOTIDE SEQUENCE [LARGE SCALE GENOMIC DNA]</scope>
    <source>
        <strain evidence="11">KCTC 42423</strain>
    </source>
</reference>
<keyword evidence="8" id="KW-0961">Cell wall biogenesis/degradation</keyword>
<feature type="binding site" evidence="9">
    <location>
        <position position="164"/>
    </location>
    <ligand>
        <name>Zn(2+)</name>
        <dbReference type="ChEBI" id="CHEBI:29105"/>
        <note>catalytic</note>
    </ligand>
</feature>
<feature type="site" description="Transition state stabilizer" evidence="9">
    <location>
        <position position="137"/>
    </location>
</feature>
<organism evidence="10 11">
    <name type="scientific">Aquimarina hainanensis</name>
    <dbReference type="NCBI Taxonomy" id="1578017"/>
    <lineage>
        <taxon>Bacteria</taxon>
        <taxon>Pseudomonadati</taxon>
        <taxon>Bacteroidota</taxon>
        <taxon>Flavobacteriia</taxon>
        <taxon>Flavobacteriales</taxon>
        <taxon>Flavobacteriaceae</taxon>
        <taxon>Aquimarina</taxon>
    </lineage>
</organism>
<dbReference type="HAMAP" id="MF_01924">
    <property type="entry name" value="A_A_dipeptidase"/>
    <property type="match status" value="1"/>
</dbReference>
<accession>A0ABW5N4W6</accession>
<keyword evidence="3 9" id="KW-0479">Metal-binding</keyword>
<dbReference type="EMBL" id="JBHULX010000001">
    <property type="protein sequence ID" value="MFD2589653.1"/>
    <property type="molecule type" value="Genomic_DNA"/>
</dbReference>
<keyword evidence="2 9" id="KW-0645">Protease</keyword>
<evidence type="ECO:0000256" key="4">
    <source>
        <dbReference type="ARBA" id="ARBA00022801"/>
    </source>
</evidence>
<comment type="catalytic activity">
    <reaction evidence="1 9">
        <text>D-alanyl-D-alanine + H2O = 2 D-alanine</text>
        <dbReference type="Rhea" id="RHEA:20661"/>
        <dbReference type="ChEBI" id="CHEBI:15377"/>
        <dbReference type="ChEBI" id="CHEBI:57416"/>
        <dbReference type="ChEBI" id="CHEBI:57822"/>
        <dbReference type="EC" id="3.4.13.22"/>
    </reaction>
</comment>
<proteinExistence type="inferred from homology"/>
<evidence type="ECO:0000256" key="6">
    <source>
        <dbReference type="ARBA" id="ARBA00022997"/>
    </source>
</evidence>
<evidence type="ECO:0000256" key="2">
    <source>
        <dbReference type="ARBA" id="ARBA00022670"/>
    </source>
</evidence>
<evidence type="ECO:0000313" key="10">
    <source>
        <dbReference type="EMBL" id="MFD2589653.1"/>
    </source>
</evidence>
<feature type="active site" description="Proton donor/acceptor" evidence="9">
    <location>
        <position position="228"/>
    </location>
</feature>
<comment type="cofactor">
    <cofactor evidence="9">
        <name>Zn(2+)</name>
        <dbReference type="ChEBI" id="CHEBI:29105"/>
    </cofactor>
    <text evidence="9">Binds 1 zinc ion per subunit.</text>
</comment>
<keyword evidence="4 9" id="KW-0378">Hydrolase</keyword>
<comment type="similarity">
    <text evidence="9">Belongs to the peptidase M15D family.</text>
</comment>
<evidence type="ECO:0000256" key="1">
    <source>
        <dbReference type="ARBA" id="ARBA00001362"/>
    </source>
</evidence>
<dbReference type="EC" id="3.4.13.22" evidence="9"/>
<evidence type="ECO:0000313" key="11">
    <source>
        <dbReference type="Proteomes" id="UP001597459"/>
    </source>
</evidence>
<dbReference type="InterPro" id="IPR000755">
    <property type="entry name" value="A_A_dipeptidase"/>
</dbReference>
<keyword evidence="5 9" id="KW-0862">Zinc</keyword>
<dbReference type="Proteomes" id="UP001597459">
    <property type="component" value="Unassembled WGS sequence"/>
</dbReference>
<name>A0ABW5N4W6_9FLAO</name>
<dbReference type="Gene3D" id="3.30.1380.10">
    <property type="match status" value="1"/>
</dbReference>
<dbReference type="CDD" id="cd14840">
    <property type="entry name" value="D-Ala-D-Ala_dipeptidase_Aad"/>
    <property type="match status" value="1"/>
</dbReference>
<dbReference type="Pfam" id="PF01427">
    <property type="entry name" value="Peptidase_M15"/>
    <property type="match status" value="1"/>
</dbReference>
<feature type="binding site" evidence="9">
    <location>
        <position position="171"/>
    </location>
    <ligand>
        <name>Zn(2+)</name>
        <dbReference type="ChEBI" id="CHEBI:29105"/>
        <note>catalytic</note>
    </ligand>
</feature>
<dbReference type="InterPro" id="IPR009045">
    <property type="entry name" value="Zn_M74/Hedgehog-like"/>
</dbReference>
<evidence type="ECO:0000256" key="7">
    <source>
        <dbReference type="ARBA" id="ARBA00023049"/>
    </source>
</evidence>
<protein>
    <recommendedName>
        <fullName evidence="9">D-alanyl-D-alanine dipeptidase</fullName>
        <shortName evidence="9">D-Ala-D-Ala dipeptidase</shortName>
        <ecNumber evidence="9">3.4.13.22</ecNumber>
    </recommendedName>
</protein>
<dbReference type="RefSeq" id="WP_378258301.1">
    <property type="nucleotide sequence ID" value="NZ_JBHSJV010000001.1"/>
</dbReference>
<gene>
    <name evidence="10" type="ORF">ACFSTE_02350</name>
</gene>
<keyword evidence="11" id="KW-1185">Reference proteome</keyword>
<keyword evidence="6 9" id="KW-0224">Dipeptidase</keyword>
<comment type="caution">
    <text evidence="10">The sequence shown here is derived from an EMBL/GenBank/DDBJ whole genome shotgun (WGS) entry which is preliminary data.</text>
</comment>
<evidence type="ECO:0000256" key="3">
    <source>
        <dbReference type="ARBA" id="ARBA00022723"/>
    </source>
</evidence>
<comment type="function">
    <text evidence="9">Catalyzes hydrolysis of the D-alanyl-D-alanine dipeptide.</text>
</comment>
<keyword evidence="7 9" id="KW-0482">Metalloprotease</keyword>
<feature type="binding site" evidence="9">
    <location>
        <position position="231"/>
    </location>
    <ligand>
        <name>Zn(2+)</name>
        <dbReference type="ChEBI" id="CHEBI:29105"/>
        <note>catalytic</note>
    </ligand>
</feature>
<dbReference type="SUPFAM" id="SSF55166">
    <property type="entry name" value="Hedgehog/DD-peptidase"/>
    <property type="match status" value="1"/>
</dbReference>
<evidence type="ECO:0000256" key="9">
    <source>
        <dbReference type="HAMAP-Rule" id="MF_01924"/>
    </source>
</evidence>